<keyword evidence="5 12" id="KW-0808">Transferase</keyword>
<dbReference type="GeneID" id="108741405"/>
<evidence type="ECO:0000259" key="13">
    <source>
        <dbReference type="Pfam" id="PF00852"/>
    </source>
</evidence>
<feature type="domain" description="Fucosyltransferase N-terminal" evidence="14">
    <location>
        <begin position="65"/>
        <end position="177"/>
    </location>
</feature>
<dbReference type="Proteomes" id="UP000192223">
    <property type="component" value="Unplaced"/>
</dbReference>
<dbReference type="SUPFAM" id="SSF53756">
    <property type="entry name" value="UDP-Glycosyltransferase/glycogen phosphorylase"/>
    <property type="match status" value="1"/>
</dbReference>
<keyword evidence="11" id="KW-0325">Glycoprotein</keyword>
<feature type="domain" description="Fucosyltransferase C-terminal" evidence="13">
    <location>
        <begin position="195"/>
        <end position="367"/>
    </location>
</feature>
<dbReference type="GO" id="GO:0008417">
    <property type="term" value="F:fucosyltransferase activity"/>
    <property type="evidence" value="ECO:0007669"/>
    <property type="project" value="InterPro"/>
</dbReference>
<evidence type="ECO:0000259" key="14">
    <source>
        <dbReference type="Pfam" id="PF17039"/>
    </source>
</evidence>
<gene>
    <name evidence="16" type="primary">LOC108741405</name>
</gene>
<dbReference type="InterPro" id="IPR055270">
    <property type="entry name" value="Glyco_tran_10_C"/>
</dbReference>
<dbReference type="GO" id="GO:0032580">
    <property type="term" value="C:Golgi cisterna membrane"/>
    <property type="evidence" value="ECO:0007669"/>
    <property type="project" value="UniProtKB-SubCell"/>
</dbReference>
<evidence type="ECO:0000256" key="2">
    <source>
        <dbReference type="ARBA" id="ARBA00004922"/>
    </source>
</evidence>
<evidence type="ECO:0000256" key="1">
    <source>
        <dbReference type="ARBA" id="ARBA00004447"/>
    </source>
</evidence>
<evidence type="ECO:0000256" key="11">
    <source>
        <dbReference type="ARBA" id="ARBA00023180"/>
    </source>
</evidence>
<evidence type="ECO:0000313" key="16">
    <source>
        <dbReference type="RefSeq" id="XP_025833205.1"/>
    </source>
</evidence>
<dbReference type="InterPro" id="IPR001503">
    <property type="entry name" value="Glyco_trans_10"/>
</dbReference>
<comment type="pathway">
    <text evidence="2">Protein modification; protein glycosylation.</text>
</comment>
<evidence type="ECO:0000256" key="4">
    <source>
        <dbReference type="ARBA" id="ARBA00022676"/>
    </source>
</evidence>
<protein>
    <recommendedName>
        <fullName evidence="12">Fucosyltransferase</fullName>
        <ecNumber evidence="12">2.4.1.-</ecNumber>
    </recommendedName>
</protein>
<evidence type="ECO:0000256" key="12">
    <source>
        <dbReference type="RuleBase" id="RU003832"/>
    </source>
</evidence>
<evidence type="ECO:0000256" key="10">
    <source>
        <dbReference type="ARBA" id="ARBA00023136"/>
    </source>
</evidence>
<dbReference type="AlphaFoldDB" id="A0A7F5RB74"/>
<dbReference type="RefSeq" id="XP_025833205.1">
    <property type="nucleotide sequence ID" value="XM_025977420.1"/>
</dbReference>
<organism evidence="15 16">
    <name type="scientific">Agrilus planipennis</name>
    <name type="common">Emerald ash borer</name>
    <name type="synonym">Agrilus marcopoli</name>
    <dbReference type="NCBI Taxonomy" id="224129"/>
    <lineage>
        <taxon>Eukaryota</taxon>
        <taxon>Metazoa</taxon>
        <taxon>Ecdysozoa</taxon>
        <taxon>Arthropoda</taxon>
        <taxon>Hexapoda</taxon>
        <taxon>Insecta</taxon>
        <taxon>Pterygota</taxon>
        <taxon>Neoptera</taxon>
        <taxon>Endopterygota</taxon>
        <taxon>Coleoptera</taxon>
        <taxon>Polyphaga</taxon>
        <taxon>Elateriformia</taxon>
        <taxon>Buprestoidea</taxon>
        <taxon>Buprestidae</taxon>
        <taxon>Agrilinae</taxon>
        <taxon>Agrilus</taxon>
    </lineage>
</organism>
<comment type="similarity">
    <text evidence="3 12">Belongs to the glycosyltransferase 10 family.</text>
</comment>
<dbReference type="InterPro" id="IPR038577">
    <property type="entry name" value="GT10-like_C_sf"/>
</dbReference>
<keyword evidence="10 12" id="KW-0472">Membrane</keyword>
<keyword evidence="4 12" id="KW-0328">Glycosyltransferase</keyword>
<dbReference type="InterPro" id="IPR031481">
    <property type="entry name" value="Glyco_tran_10_N"/>
</dbReference>
<dbReference type="UniPathway" id="UPA00378"/>
<dbReference type="OrthoDB" id="427096at2759"/>
<dbReference type="Pfam" id="PF00852">
    <property type="entry name" value="Glyco_transf_10"/>
    <property type="match status" value="1"/>
</dbReference>
<evidence type="ECO:0000256" key="3">
    <source>
        <dbReference type="ARBA" id="ARBA00008919"/>
    </source>
</evidence>
<dbReference type="EC" id="2.4.1.-" evidence="12"/>
<dbReference type="FunCoup" id="A0A7F5RB74">
    <property type="interactions" value="30"/>
</dbReference>
<dbReference type="InParanoid" id="A0A7F5RB74"/>
<keyword evidence="7" id="KW-0735">Signal-anchor</keyword>
<proteinExistence type="inferred from homology"/>
<evidence type="ECO:0000256" key="6">
    <source>
        <dbReference type="ARBA" id="ARBA00022692"/>
    </source>
</evidence>
<accession>A0A7F5RB74</accession>
<dbReference type="FunFam" id="3.40.50.11660:FF:000006">
    <property type="entry name" value="Alpha-(1,3)-fucosyltransferase C"/>
    <property type="match status" value="1"/>
</dbReference>
<dbReference type="PANTHER" id="PTHR48438">
    <property type="entry name" value="ALPHA-(1,3)-FUCOSYLTRANSFERASE C-RELATED"/>
    <property type="match status" value="1"/>
</dbReference>
<dbReference type="KEGG" id="apln:108741405"/>
<keyword evidence="8 12" id="KW-1133">Transmembrane helix</keyword>
<dbReference type="PANTHER" id="PTHR48438:SF1">
    <property type="entry name" value="ALPHA-(1,3)-FUCOSYLTRANSFERASE C-RELATED"/>
    <property type="match status" value="1"/>
</dbReference>
<name>A0A7F5RB74_AGRPL</name>
<keyword evidence="6 12" id="KW-0812">Transmembrane</keyword>
<evidence type="ECO:0000256" key="8">
    <source>
        <dbReference type="ARBA" id="ARBA00022989"/>
    </source>
</evidence>
<dbReference type="Gene3D" id="3.40.50.11660">
    <property type="entry name" value="Glycosyl transferase family 10, C-terminal domain"/>
    <property type="match status" value="1"/>
</dbReference>
<keyword evidence="15" id="KW-1185">Reference proteome</keyword>
<evidence type="ECO:0000256" key="7">
    <source>
        <dbReference type="ARBA" id="ARBA00022968"/>
    </source>
</evidence>
<sequence>MNFKGYIGYIFLLTFTYIVIYFIYIRNEEDGIQKPNAYAKILNKQVTVDNVSKVSSIQQNKTKLTKYILYWTKMFGREDFYYGLGYEPFQKCEYKNCFTTSNKNYMDIRNYNAIMFHGPLYDFKKNGKPSARSDHQRYVFANLESPGNFNKNLNYANGFYNWTMTYRMDSDIPNPYGFYVKSKINYTAPSRDQLKSKKSLIAWFVSHCKASSKRAELVKSIMQYTPVDIYGHCGTLNCSRKNGHCYTLLENNYKFYLSFENSYCKDYVTEKFFNIHNISVVPVVYGRANYKEIAPPHSFINIEDFSSVKELVSYLKHLDRNDDEYLEYFKWKTDYYVVSSFTYFICDLCKKLNIDFTPKTYPNIQKWWKGEKDTVMCYNNDALPQIVLENSNKSIVDKIQKNTTVLN</sequence>
<evidence type="ECO:0000256" key="5">
    <source>
        <dbReference type="ARBA" id="ARBA00022679"/>
    </source>
</evidence>
<dbReference type="Pfam" id="PF17039">
    <property type="entry name" value="Glyco_tran_10_N"/>
    <property type="match status" value="1"/>
</dbReference>
<evidence type="ECO:0000256" key="9">
    <source>
        <dbReference type="ARBA" id="ARBA00023034"/>
    </source>
</evidence>
<comment type="subcellular location">
    <subcellularLocation>
        <location evidence="1 12">Golgi apparatus</location>
        <location evidence="1 12">Golgi stack membrane</location>
        <topology evidence="1 12">Single-pass type II membrane protein</topology>
    </subcellularLocation>
</comment>
<evidence type="ECO:0000313" key="15">
    <source>
        <dbReference type="Proteomes" id="UP000192223"/>
    </source>
</evidence>
<keyword evidence="9 12" id="KW-0333">Golgi apparatus</keyword>
<reference evidence="16" key="1">
    <citation type="submission" date="2025-08" db="UniProtKB">
        <authorList>
            <consortium name="RefSeq"/>
        </authorList>
    </citation>
    <scope>IDENTIFICATION</scope>
    <source>
        <tissue evidence="16">Entire body</tissue>
    </source>
</reference>
<feature type="transmembrane region" description="Helical" evidence="12">
    <location>
        <begin position="6"/>
        <end position="24"/>
    </location>
</feature>